<evidence type="ECO:0000256" key="1">
    <source>
        <dbReference type="SAM" id="MobiDB-lite"/>
    </source>
</evidence>
<dbReference type="Proteomes" id="UP000541558">
    <property type="component" value="Unassembled WGS sequence"/>
</dbReference>
<evidence type="ECO:0000313" key="3">
    <source>
        <dbReference type="Proteomes" id="UP000541558"/>
    </source>
</evidence>
<comment type="caution">
    <text evidence="2">The sequence shown here is derived from an EMBL/GenBank/DDBJ whole genome shotgun (WGS) entry which is preliminary data.</text>
</comment>
<gene>
    <name evidence="2" type="ORF">D9611_013889</name>
</gene>
<keyword evidence="3" id="KW-1185">Reference proteome</keyword>
<protein>
    <submittedName>
        <fullName evidence="2">Uncharacterized protein</fullName>
    </submittedName>
</protein>
<organism evidence="2 3">
    <name type="scientific">Ephemerocybe angulata</name>
    <dbReference type="NCBI Taxonomy" id="980116"/>
    <lineage>
        <taxon>Eukaryota</taxon>
        <taxon>Fungi</taxon>
        <taxon>Dikarya</taxon>
        <taxon>Basidiomycota</taxon>
        <taxon>Agaricomycotina</taxon>
        <taxon>Agaricomycetes</taxon>
        <taxon>Agaricomycetidae</taxon>
        <taxon>Agaricales</taxon>
        <taxon>Agaricineae</taxon>
        <taxon>Psathyrellaceae</taxon>
        <taxon>Ephemerocybe</taxon>
    </lineage>
</organism>
<proteinExistence type="predicted"/>
<feature type="region of interest" description="Disordered" evidence="1">
    <location>
        <begin position="1"/>
        <end position="209"/>
    </location>
</feature>
<feature type="compositionally biased region" description="Low complexity" evidence="1">
    <location>
        <begin position="113"/>
        <end position="132"/>
    </location>
</feature>
<name>A0A8H5BT32_9AGAR</name>
<feature type="compositionally biased region" description="Low complexity" evidence="1">
    <location>
        <begin position="1"/>
        <end position="15"/>
    </location>
</feature>
<dbReference type="AlphaFoldDB" id="A0A8H5BT32"/>
<feature type="compositionally biased region" description="Low complexity" evidence="1">
    <location>
        <begin position="197"/>
        <end position="209"/>
    </location>
</feature>
<sequence length="350" mass="37658">MPKSSQPSPSSSKPSGSRRHQPYPGDPTPPPQRTKSRKGKNKRAPKNIPDEMVKAIKEDSAPWGQRLYPSFDPAPTGTEPVAFASFLTQDGGHHPMSMKEAMSDHAVTPPNGSSRPSPSSRSTSSAPSSPAPRRLRTSRSFPGVPILSLPHHPTHYPILAQSHGHYPGNDLRANPGPFPSSLRSSMALGFPHPSSPPFSDSSSRVSIYSGSGSATSYDFDLPTSLNPEAAHWHGLSTHASYDNPPTAPSFDMLQTMPELMYQMAMASSTVHGDGNGQHVAQPPMDQGDQMMGPVASSSNEVWPPYFHQQGQGTSQPLDDLPSGFVSGGLATGSYQDFLPFDDPYSYRQPY</sequence>
<dbReference type="OrthoDB" id="10333388at2759"/>
<reference evidence="2 3" key="1">
    <citation type="journal article" date="2020" name="ISME J.">
        <title>Uncovering the hidden diversity of litter-decomposition mechanisms in mushroom-forming fungi.</title>
        <authorList>
            <person name="Floudas D."/>
            <person name="Bentzer J."/>
            <person name="Ahren D."/>
            <person name="Johansson T."/>
            <person name="Persson P."/>
            <person name="Tunlid A."/>
        </authorList>
    </citation>
    <scope>NUCLEOTIDE SEQUENCE [LARGE SCALE GENOMIC DNA]</scope>
    <source>
        <strain evidence="2 3">CBS 175.51</strain>
    </source>
</reference>
<dbReference type="EMBL" id="JAACJK010000123">
    <property type="protein sequence ID" value="KAF5329042.1"/>
    <property type="molecule type" value="Genomic_DNA"/>
</dbReference>
<accession>A0A8H5BT32</accession>
<feature type="compositionally biased region" description="Basic residues" evidence="1">
    <location>
        <begin position="34"/>
        <end position="45"/>
    </location>
</feature>
<feature type="compositionally biased region" description="Basic and acidic residues" evidence="1">
    <location>
        <begin position="48"/>
        <end position="60"/>
    </location>
</feature>
<evidence type="ECO:0000313" key="2">
    <source>
        <dbReference type="EMBL" id="KAF5329042.1"/>
    </source>
</evidence>